<dbReference type="PANTHER" id="PTHR43217">
    <property type="entry name" value="SUCCINATE SEMIALDEHYDE DEHYDROGENASE [NAD(P)+] SAD"/>
    <property type="match status" value="1"/>
</dbReference>
<dbReference type="Gene3D" id="3.40.309.10">
    <property type="entry name" value="Aldehyde Dehydrogenase, Chain A, domain 2"/>
    <property type="match status" value="1"/>
</dbReference>
<organism evidence="3 4">
    <name type="scientific">Pseudomonas piscis</name>
    <dbReference type="NCBI Taxonomy" id="2614538"/>
    <lineage>
        <taxon>Bacteria</taxon>
        <taxon>Pseudomonadati</taxon>
        <taxon>Pseudomonadota</taxon>
        <taxon>Gammaproteobacteria</taxon>
        <taxon>Pseudomonadales</taxon>
        <taxon>Pseudomonadaceae</taxon>
        <taxon>Pseudomonas</taxon>
    </lineage>
</organism>
<dbReference type="EMBL" id="CP133164">
    <property type="protein sequence ID" value="WMN20399.1"/>
    <property type="molecule type" value="Genomic_DNA"/>
</dbReference>
<dbReference type="SUPFAM" id="SSF53720">
    <property type="entry name" value="ALDH-like"/>
    <property type="match status" value="1"/>
</dbReference>
<gene>
    <name evidence="3" type="ORF">QL104_13695</name>
</gene>
<dbReference type="InterPro" id="IPR016163">
    <property type="entry name" value="Ald_DH_C"/>
</dbReference>
<sequence length="469" mass="50909">MATLHPDMTFRLAMNNYRTFNPATGELLQEYATLNDARARLLLEEAHEAYLAWRSEPLSRRIELFRNLANIIDANIDRLARQITVEMGKPLEQAKFEVRMPSAMLRYYADHAVELLSDSPVAVSGFSRVYTRREPVGAIVCIEPWNGPLYQAMRAAAPNLMLGNTIVLKPAEITAGSTLMLEGLFTEAGFPESVFQVALASKEQIWNYIADPRVRGVTLTGSDRAGAVIGEQAGRHIKPMVLELGGSDPFIVLDSADVVAAAATAAMCRLALGGQICISPKRVIVTEKVADAFINAYSEIFRNQRIGDPLDRQTTLGPLSSPMAVDTLQAQYDDAIAKGAKVLVEGGRMFGAGAYFKPAVLAGITPDMRLHREEAFGPVGIIYRVAGAEEAVALANHNPYGLGGTVYGLDLEEANWVAQALDTGMVAPRPLASAANWEAPAWMRSPISRLTRWPACAEPGPCRSTWGAP</sequence>
<keyword evidence="4" id="KW-1185">Reference proteome</keyword>
<protein>
    <submittedName>
        <fullName evidence="3">Aldehyde dehydrogenase family protein</fullName>
    </submittedName>
</protein>
<accession>A0ABY9NPL0</accession>
<name>A0ABY9NPL0_9PSED</name>
<dbReference type="RefSeq" id="WP_282878144.1">
    <property type="nucleotide sequence ID" value="NZ_CP133164.1"/>
</dbReference>
<proteinExistence type="predicted"/>
<keyword evidence="1" id="KW-0560">Oxidoreductase</keyword>
<dbReference type="PANTHER" id="PTHR43217:SF2">
    <property type="entry name" value="SUCCINATE-SEMIALDEHYDE DEHYDROGENASE [NADP(+)]"/>
    <property type="match status" value="1"/>
</dbReference>
<dbReference type="InterPro" id="IPR016162">
    <property type="entry name" value="Ald_DH_N"/>
</dbReference>
<dbReference type="InterPro" id="IPR015590">
    <property type="entry name" value="Aldehyde_DH_dom"/>
</dbReference>
<dbReference type="Pfam" id="PF00171">
    <property type="entry name" value="Aldedh"/>
    <property type="match status" value="1"/>
</dbReference>
<feature type="domain" description="Aldehyde dehydrogenase" evidence="2">
    <location>
        <begin position="16"/>
        <end position="426"/>
    </location>
</feature>
<evidence type="ECO:0000259" key="2">
    <source>
        <dbReference type="Pfam" id="PF00171"/>
    </source>
</evidence>
<evidence type="ECO:0000256" key="1">
    <source>
        <dbReference type="ARBA" id="ARBA00023002"/>
    </source>
</evidence>
<dbReference type="InterPro" id="IPR047110">
    <property type="entry name" value="GABD/Sad-like"/>
</dbReference>
<dbReference type="Gene3D" id="3.40.605.10">
    <property type="entry name" value="Aldehyde Dehydrogenase, Chain A, domain 1"/>
    <property type="match status" value="1"/>
</dbReference>
<evidence type="ECO:0000313" key="4">
    <source>
        <dbReference type="Proteomes" id="UP001237292"/>
    </source>
</evidence>
<reference evidence="3 4" key="1">
    <citation type="journal article" date="2023" name="Access Microbiol">
        <title>The genome of a steinernematid-associated Pseudomonas piscis bacterium encodes the biosynthesis of insect toxins.</title>
        <authorList>
            <person name="Awori R.M."/>
            <person name="Hendre P."/>
            <person name="Amugune N.O."/>
        </authorList>
    </citation>
    <scope>NUCLEOTIDE SEQUENCE [LARGE SCALE GENOMIC DNA]</scope>
    <source>
        <strain evidence="3 4">75</strain>
    </source>
</reference>
<dbReference type="InterPro" id="IPR016161">
    <property type="entry name" value="Ald_DH/histidinol_DH"/>
</dbReference>
<dbReference type="Proteomes" id="UP001237292">
    <property type="component" value="Chromosome"/>
</dbReference>
<evidence type="ECO:0000313" key="3">
    <source>
        <dbReference type="EMBL" id="WMN20399.1"/>
    </source>
</evidence>